<protein>
    <recommendedName>
        <fullName evidence="4">CX domain-containing protein</fullName>
    </recommendedName>
</protein>
<keyword evidence="1" id="KW-0732">Signal</keyword>
<name>A0A8R1DF66_CAEJA</name>
<dbReference type="EnsemblMetazoa" id="CJA00977.1">
    <property type="protein sequence ID" value="CJA00977.1"/>
    <property type="gene ID" value="WBGene00120181"/>
</dbReference>
<evidence type="ECO:0000256" key="1">
    <source>
        <dbReference type="SAM" id="SignalP"/>
    </source>
</evidence>
<proteinExistence type="predicted"/>
<dbReference type="Proteomes" id="UP000005237">
    <property type="component" value="Unassembled WGS sequence"/>
</dbReference>
<feature type="chain" id="PRO_5035924220" description="CX domain-containing protein" evidence="1">
    <location>
        <begin position="19"/>
        <end position="191"/>
    </location>
</feature>
<accession>A0A8R1DF66</accession>
<evidence type="ECO:0000313" key="2">
    <source>
        <dbReference type="EnsemblMetazoa" id="CJA00977.1"/>
    </source>
</evidence>
<reference evidence="3" key="1">
    <citation type="submission" date="2010-08" db="EMBL/GenBank/DDBJ databases">
        <authorList>
            <consortium name="Caenorhabditis japonica Sequencing Consortium"/>
            <person name="Wilson R.K."/>
        </authorList>
    </citation>
    <scope>NUCLEOTIDE SEQUENCE [LARGE SCALE GENOMIC DNA]</scope>
    <source>
        <strain evidence="3">DF5081</strain>
    </source>
</reference>
<organism evidence="2 3">
    <name type="scientific">Caenorhabditis japonica</name>
    <dbReference type="NCBI Taxonomy" id="281687"/>
    <lineage>
        <taxon>Eukaryota</taxon>
        <taxon>Metazoa</taxon>
        <taxon>Ecdysozoa</taxon>
        <taxon>Nematoda</taxon>
        <taxon>Chromadorea</taxon>
        <taxon>Rhabditida</taxon>
        <taxon>Rhabditina</taxon>
        <taxon>Rhabditomorpha</taxon>
        <taxon>Rhabditoidea</taxon>
        <taxon>Rhabditidae</taxon>
        <taxon>Peloderinae</taxon>
        <taxon>Caenorhabditis</taxon>
    </lineage>
</organism>
<reference evidence="2" key="2">
    <citation type="submission" date="2022-06" db="UniProtKB">
        <authorList>
            <consortium name="EnsemblMetazoa"/>
        </authorList>
    </citation>
    <scope>IDENTIFICATION</scope>
    <source>
        <strain evidence="2">DF5081</strain>
    </source>
</reference>
<evidence type="ECO:0008006" key="4">
    <source>
        <dbReference type="Google" id="ProtNLM"/>
    </source>
</evidence>
<evidence type="ECO:0000313" key="3">
    <source>
        <dbReference type="Proteomes" id="UP000005237"/>
    </source>
</evidence>
<keyword evidence="3" id="KW-1185">Reference proteome</keyword>
<dbReference type="AlphaFoldDB" id="A0A8R1DF66"/>
<sequence>MLLLTFYVFLTTCVSVSQHEEEGRPLTYLFQRTRSLNGGYATDGDPKINEEVYRIFMLNILDGFNIFKIKMYNDRSFIYLTRRDYWLGDRYYYMDNYYYLATRDSCAYRMNETERQNLFYEEDNMPIFDIIYQCQRYVEYCCGLNCCKTDQIGRHDAPRKPPKYPWQDPWHMSARRSFSMLFYLLILILRM</sequence>
<dbReference type="OMA" id="EVYRIFM"/>
<feature type="signal peptide" evidence="1">
    <location>
        <begin position="1"/>
        <end position="18"/>
    </location>
</feature>